<feature type="region of interest" description="Disordered" evidence="5">
    <location>
        <begin position="978"/>
        <end position="1002"/>
    </location>
</feature>
<feature type="region of interest" description="Disordered" evidence="5">
    <location>
        <begin position="680"/>
        <end position="752"/>
    </location>
</feature>
<organism evidence="7 8">
    <name type="scientific">Poecilia reticulata</name>
    <name type="common">Guppy</name>
    <name type="synonym">Acanthophacelus reticulatus</name>
    <dbReference type="NCBI Taxonomy" id="8081"/>
    <lineage>
        <taxon>Eukaryota</taxon>
        <taxon>Metazoa</taxon>
        <taxon>Chordata</taxon>
        <taxon>Craniata</taxon>
        <taxon>Vertebrata</taxon>
        <taxon>Euteleostomi</taxon>
        <taxon>Actinopterygii</taxon>
        <taxon>Neopterygii</taxon>
        <taxon>Teleostei</taxon>
        <taxon>Neoteleostei</taxon>
        <taxon>Acanthomorphata</taxon>
        <taxon>Ovalentaria</taxon>
        <taxon>Atherinomorphae</taxon>
        <taxon>Cyprinodontiformes</taxon>
        <taxon>Poeciliidae</taxon>
        <taxon>Poeciliinae</taxon>
        <taxon>Poecilia</taxon>
    </lineage>
</organism>
<feature type="compositionally biased region" description="Polar residues" evidence="5">
    <location>
        <begin position="638"/>
        <end position="652"/>
    </location>
</feature>
<feature type="compositionally biased region" description="Polar residues" evidence="5">
    <location>
        <begin position="693"/>
        <end position="708"/>
    </location>
</feature>
<dbReference type="OMA" id="EMICILR"/>
<sequence>MELMFAEWEDGERFSFEDSDRFEEDSLCSFISEAESLCQNWRGWRKQSAGPNSPTVKIKGSGVNGQVTPLVELSAKQVAFHIPFEVVEKVYPPVPEQLQLRIAFWSFPENEEDIRLYSCLANGSPDEFQRGEQLYRIRAVKDPLQIGFHLSATVVSSQSGQSKAAYNVAVMFDRCRITSCSCTCGAGAKWCAHVVALCLFRIHNASAVCLRAPVSESLSRLQRDQLQKFAQYLISELPQQILPTAQRLLDELLSSQSTAINTVCGAPDPTAGPSASDQSTWYLDESTLSDNIKKTLHKFCGPSPVVFSDVNSMYLSSTEPPAAAEWACLLRPLRGREPEGIWNLLSIVREMFKRRDSNAAPLLEILTEQDLLANPPDLKVEQPQTKGKKSKVSTSRQTQVATNTLSKAAFLLTVLSERLELHNLAFSTGMFSLELQRPPASTKALEVKLAYQESEVVALLKKIPLGLVEMSAIRERAEQLRDGNLCDYRPVLPLMLASFIFDVLCTPVVSPTGSRPPSRNRNNEMPGDEELGFEAAVAALGMKTTVSEAEHPLLCEGTRRVKGDLALALMITYKDDQSKLKKILDKLLDRESQTHKPQTLSSFYSSKPAGGSQRSPSKHTAGSHSGIGGATGGVTKHALSSSSSNTLQNETASFKPEATVPSRLALGGRCGYSQRCWGSPVRQKKKHTGMASIDSSAPETTSDSSPTLSRRPLRGGWAAASWARGQDSDSISSSSSDSLGSSSSSGSRRAGGGARFQRFHVFRYKGRRLECHAPHVPNQPSEAAAHFYFELAKTVLIKAGGNSSTSIFTQPSASGGHQGPHRNLHLCAFEIGLYALGLHNFVSPNWLSRTYSSHVSWITGQAMEIGSAALNILVECWDGHLTPPEVASLADRASRARDPNMVRAAAELALSCLPHAHALNPNEIQRALVQCKEQDNVMLEKACMAVEEAAKGGGVYPEVLFEVAHQWYWLYEQSVGGGAGQQREPPGRCGANGSSGRRPPDASCGVLDGVANMDSSGVGAVTASVTAAAIVPVISVGSTIYQSHPIPGQAMSHPHSQGLHPYTTIQAHLPSVCTPQYLGHPLQHVPRPAVFPVSGASYPQGMHPAFIGAQYPFSMAPGPQPSLSAAAVTFPAVPVPSMTQIAVHPYHTETGLPLSTTVAGQDGTVFPLRLYPCYHNFNASLLCFCSGQPQPANQPAGPALPALSLQSMLALEMLGRRAHNDHPNNFSRSPPYTEDVKWLLGLAARLGVNYVYQFCVGAAKGVLSPFVLQEIIMEALQRLNPAHIHAHLRTPAFHQLVQRCQQAYLQYIHHRLIHLTPADYDDFVNIIRSARGAFCLTPVGMMQFNDVLQNLKRGKQTKELWQRISLEMATFSP</sequence>
<keyword evidence="2 4" id="KW-0863">Zinc-finger</keyword>
<evidence type="ECO:0000313" key="7">
    <source>
        <dbReference type="Ensembl" id="ENSPREP00000011820.1"/>
    </source>
</evidence>
<dbReference type="InterPro" id="IPR007527">
    <property type="entry name" value="Znf_SWIM"/>
</dbReference>
<dbReference type="PANTHER" id="PTHR22619:SF1">
    <property type="entry name" value="ZINC FINGER SWIM DOMAIN-CONTAINING PROTEIN 8"/>
    <property type="match status" value="1"/>
</dbReference>
<dbReference type="GO" id="GO:0008270">
    <property type="term" value="F:zinc ion binding"/>
    <property type="evidence" value="ECO:0007669"/>
    <property type="project" value="UniProtKB-KW"/>
</dbReference>
<evidence type="ECO:0000313" key="8">
    <source>
        <dbReference type="Proteomes" id="UP000242638"/>
    </source>
</evidence>
<evidence type="ECO:0000256" key="3">
    <source>
        <dbReference type="ARBA" id="ARBA00022833"/>
    </source>
</evidence>
<feature type="compositionally biased region" description="Low complexity" evidence="5">
    <location>
        <begin position="714"/>
        <end position="748"/>
    </location>
</feature>
<dbReference type="Proteomes" id="UP000242638">
    <property type="component" value="Unassembled WGS sequence"/>
</dbReference>
<dbReference type="STRING" id="8081.ENSPREP00000011820"/>
<dbReference type="GeneTree" id="ENSGT00940000156999"/>
<keyword evidence="3" id="KW-0862">Zinc</keyword>
<dbReference type="InterPro" id="IPR057945">
    <property type="entry name" value="TPR_ZSWIM8"/>
</dbReference>
<evidence type="ECO:0000256" key="2">
    <source>
        <dbReference type="ARBA" id="ARBA00022771"/>
    </source>
</evidence>
<reference evidence="8" key="1">
    <citation type="submission" date="2013-11" db="EMBL/GenBank/DDBJ databases">
        <title>The genomic landscape of the Guanapo guppy.</title>
        <authorList>
            <person name="Kuenstner A."/>
            <person name="Dreyer C."/>
        </authorList>
    </citation>
    <scope>NUCLEOTIDE SEQUENCE</scope>
    <source>
        <strain evidence="8">Guanapo</strain>
    </source>
</reference>
<feature type="region of interest" description="Disordered" evidence="5">
    <location>
        <begin position="374"/>
        <end position="398"/>
    </location>
</feature>
<dbReference type="Pfam" id="PF21055">
    <property type="entry name" value="ZSWIM4-8_C"/>
    <property type="match status" value="1"/>
</dbReference>
<feature type="domain" description="SWIM-type" evidence="6">
    <location>
        <begin position="166"/>
        <end position="202"/>
    </location>
</feature>
<evidence type="ECO:0000256" key="5">
    <source>
        <dbReference type="SAM" id="MobiDB-lite"/>
    </source>
</evidence>
<dbReference type="Bgee" id="ENSPREG00000008007">
    <property type="expression patterns" value="Expressed in caudal fin and 1 other cell type or tissue"/>
</dbReference>
<dbReference type="PANTHER" id="PTHR22619">
    <property type="entry name" value="ZINC FINGER SWIM DOMAIN CONTAINING PROTEIN 4, 5, 6"/>
    <property type="match status" value="1"/>
</dbReference>
<reference evidence="7" key="2">
    <citation type="submission" date="2025-08" db="UniProtKB">
        <authorList>
            <consortium name="Ensembl"/>
        </authorList>
    </citation>
    <scope>IDENTIFICATION</scope>
    <source>
        <strain evidence="7">Guanapo</strain>
    </source>
</reference>
<evidence type="ECO:0000259" key="6">
    <source>
        <dbReference type="PROSITE" id="PS50966"/>
    </source>
</evidence>
<dbReference type="Pfam" id="PF25572">
    <property type="entry name" value="TPR_ZSWIM8"/>
    <property type="match status" value="1"/>
</dbReference>
<reference evidence="7" key="3">
    <citation type="submission" date="2025-09" db="UniProtKB">
        <authorList>
            <consortium name="Ensembl"/>
        </authorList>
    </citation>
    <scope>IDENTIFICATION</scope>
    <source>
        <strain evidence="7">Guanapo</strain>
    </source>
</reference>
<accession>A0A3P9NQG7</accession>
<dbReference type="InterPro" id="IPR048370">
    <property type="entry name" value="ZSWIM4-8_C"/>
</dbReference>
<dbReference type="PROSITE" id="PS50966">
    <property type="entry name" value="ZF_SWIM"/>
    <property type="match status" value="1"/>
</dbReference>
<dbReference type="GO" id="GO:0031462">
    <property type="term" value="C:Cul2-RING ubiquitin ligase complex"/>
    <property type="evidence" value="ECO:0007669"/>
    <property type="project" value="TreeGrafter"/>
</dbReference>
<feature type="region of interest" description="Disordered" evidence="5">
    <location>
        <begin position="592"/>
        <end position="660"/>
    </location>
</feature>
<evidence type="ECO:0000256" key="1">
    <source>
        <dbReference type="ARBA" id="ARBA00022723"/>
    </source>
</evidence>
<keyword evidence="1" id="KW-0479">Metal-binding</keyword>
<feature type="compositionally biased region" description="Polar residues" evidence="5">
    <location>
        <begin position="595"/>
        <end position="605"/>
    </location>
</feature>
<protein>
    <submittedName>
        <fullName evidence="7">Zinc finger, SWIM-type containing 8</fullName>
    </submittedName>
</protein>
<proteinExistence type="predicted"/>
<evidence type="ECO:0000256" key="4">
    <source>
        <dbReference type="PROSITE-ProRule" id="PRU00325"/>
    </source>
</evidence>
<dbReference type="Ensembl" id="ENSPRET00000011950.1">
    <property type="protein sequence ID" value="ENSPREP00000011820.1"/>
    <property type="gene ID" value="ENSPREG00000008007.1"/>
</dbReference>
<keyword evidence="8" id="KW-1185">Reference proteome</keyword>
<name>A0A3P9NQG7_POERE</name>